<accession>A0A2S5KMK0</accession>
<dbReference type="NCBIfam" id="NF006739">
    <property type="entry name" value="PRK09267.1-5"/>
    <property type="match status" value="1"/>
</dbReference>
<comment type="similarity">
    <text evidence="2 7">Belongs to the flavodoxin family.</text>
</comment>
<dbReference type="Pfam" id="PF00258">
    <property type="entry name" value="Flavodoxin_1"/>
    <property type="match status" value="1"/>
</dbReference>
<keyword evidence="6 7" id="KW-0249">Electron transport</keyword>
<keyword evidence="4 7" id="KW-0285">Flavoprotein</keyword>
<organism evidence="9 10">
    <name type="scientific">Proteobacteria bacterium 228</name>
    <dbReference type="NCBI Taxonomy" id="2083153"/>
    <lineage>
        <taxon>Bacteria</taxon>
        <taxon>Pseudomonadati</taxon>
        <taxon>Pseudomonadota</taxon>
    </lineage>
</organism>
<dbReference type="Gene3D" id="3.40.50.360">
    <property type="match status" value="1"/>
</dbReference>
<protein>
    <recommendedName>
        <fullName evidence="7">Flavodoxin</fullName>
    </recommendedName>
</protein>
<name>A0A2S5KMK0_9PROT</name>
<evidence type="ECO:0000256" key="7">
    <source>
        <dbReference type="PIRNR" id="PIRNR038996"/>
    </source>
</evidence>
<dbReference type="PANTHER" id="PTHR42809:SF3">
    <property type="entry name" value="FLAVODOXIN 2"/>
    <property type="match status" value="1"/>
</dbReference>
<comment type="function">
    <text evidence="7">Low-potential electron donor to a number of redox enzymes.</text>
</comment>
<evidence type="ECO:0000256" key="3">
    <source>
        <dbReference type="ARBA" id="ARBA00022448"/>
    </source>
</evidence>
<dbReference type="NCBIfam" id="TIGR01752">
    <property type="entry name" value="flav_long"/>
    <property type="match status" value="1"/>
</dbReference>
<dbReference type="InterPro" id="IPR010086">
    <property type="entry name" value="Flavodoxin_lc"/>
</dbReference>
<dbReference type="GO" id="GO:0010181">
    <property type="term" value="F:FMN binding"/>
    <property type="evidence" value="ECO:0007669"/>
    <property type="project" value="UniProtKB-UniRule"/>
</dbReference>
<evidence type="ECO:0000256" key="2">
    <source>
        <dbReference type="ARBA" id="ARBA00005267"/>
    </source>
</evidence>
<gene>
    <name evidence="9" type="ORF">C4K68_17450</name>
</gene>
<dbReference type="PROSITE" id="PS50902">
    <property type="entry name" value="FLAVODOXIN_LIKE"/>
    <property type="match status" value="1"/>
</dbReference>
<comment type="cofactor">
    <cofactor evidence="1 7">
        <name>FMN</name>
        <dbReference type="ChEBI" id="CHEBI:58210"/>
    </cofactor>
</comment>
<feature type="domain" description="Flavodoxin-like" evidence="8">
    <location>
        <begin position="3"/>
        <end position="164"/>
    </location>
</feature>
<evidence type="ECO:0000256" key="6">
    <source>
        <dbReference type="ARBA" id="ARBA00022982"/>
    </source>
</evidence>
<evidence type="ECO:0000256" key="4">
    <source>
        <dbReference type="ARBA" id="ARBA00022630"/>
    </source>
</evidence>
<evidence type="ECO:0000313" key="9">
    <source>
        <dbReference type="EMBL" id="PPC75960.1"/>
    </source>
</evidence>
<dbReference type="PANTHER" id="PTHR42809">
    <property type="entry name" value="FLAVODOXIN 2"/>
    <property type="match status" value="1"/>
</dbReference>
<dbReference type="SUPFAM" id="SSF52218">
    <property type="entry name" value="Flavoproteins"/>
    <property type="match status" value="1"/>
</dbReference>
<comment type="caution">
    <text evidence="9">The sequence shown here is derived from an EMBL/GenBank/DDBJ whole genome shotgun (WGS) entry which is preliminary data.</text>
</comment>
<evidence type="ECO:0000256" key="5">
    <source>
        <dbReference type="ARBA" id="ARBA00022643"/>
    </source>
</evidence>
<dbReference type="InterPro" id="IPR008254">
    <property type="entry name" value="Flavodoxin/NO_synth"/>
</dbReference>
<sequence>MSIALFYGSTTGNTEEIGKKIIAKLGADVDVYSVDDTPVAVAAAYDFIIFGIPTWDYGEIQEAWQEVWDDVDDVDFADKTVAFYGLGDQFGYPEWFLDAMGMLHDKVIAQGGKAIGYWSTEGYEYEASKAATADGKQFVGLAIDEDWQRDQTDERVERWVQQIKSEANLA</sequence>
<dbReference type="GO" id="GO:0009055">
    <property type="term" value="F:electron transfer activity"/>
    <property type="evidence" value="ECO:0007669"/>
    <property type="project" value="UniProtKB-UniRule"/>
</dbReference>
<dbReference type="InterPro" id="IPR050619">
    <property type="entry name" value="Flavodoxin"/>
</dbReference>
<evidence type="ECO:0000313" key="10">
    <source>
        <dbReference type="Proteomes" id="UP000238196"/>
    </source>
</evidence>
<evidence type="ECO:0000259" key="8">
    <source>
        <dbReference type="PROSITE" id="PS50902"/>
    </source>
</evidence>
<dbReference type="AlphaFoldDB" id="A0A2S5KMK0"/>
<dbReference type="InterPro" id="IPR029039">
    <property type="entry name" value="Flavoprotein-like_sf"/>
</dbReference>
<evidence type="ECO:0000256" key="1">
    <source>
        <dbReference type="ARBA" id="ARBA00001917"/>
    </source>
</evidence>
<dbReference type="PIRSF" id="PIRSF038996">
    <property type="entry name" value="FldA"/>
    <property type="match status" value="1"/>
</dbReference>
<dbReference type="Proteomes" id="UP000238196">
    <property type="component" value="Unassembled WGS sequence"/>
</dbReference>
<dbReference type="OrthoDB" id="359268at2"/>
<proteinExistence type="inferred from homology"/>
<dbReference type="NCBIfam" id="NF009023">
    <property type="entry name" value="PRK12359.1"/>
    <property type="match status" value="1"/>
</dbReference>
<dbReference type="EMBL" id="PRLP01000058">
    <property type="protein sequence ID" value="PPC75960.1"/>
    <property type="molecule type" value="Genomic_DNA"/>
</dbReference>
<keyword evidence="5 7" id="KW-0288">FMN</keyword>
<keyword evidence="3 7" id="KW-0813">Transport</keyword>
<reference evidence="9 10" key="1">
    <citation type="submission" date="2018-02" db="EMBL/GenBank/DDBJ databases">
        <title>novel marine gammaproteobacteria from coastal saline agro ecosystem.</title>
        <authorList>
            <person name="Krishnan R."/>
            <person name="Ramesh Kumar N."/>
        </authorList>
    </citation>
    <scope>NUCLEOTIDE SEQUENCE [LARGE SCALE GENOMIC DNA]</scope>
    <source>
        <strain evidence="9 10">228</strain>
    </source>
</reference>